<keyword evidence="3" id="KW-1185">Reference proteome</keyword>
<name>A0A9W6DI77_9FIRM</name>
<accession>A0A9W6DI77</accession>
<protein>
    <submittedName>
        <fullName evidence="2">Membrane protein</fullName>
    </submittedName>
</protein>
<evidence type="ECO:0000313" key="3">
    <source>
        <dbReference type="Proteomes" id="UP001144256"/>
    </source>
</evidence>
<keyword evidence="1" id="KW-0472">Membrane</keyword>
<reference evidence="2" key="1">
    <citation type="submission" date="2022-06" db="EMBL/GenBank/DDBJ databases">
        <title>Vallitalea longa sp. nov., an anaerobic bacterium isolated from marine sediment.</title>
        <authorList>
            <person name="Hirano S."/>
            <person name="Terahara T."/>
            <person name="Mori K."/>
            <person name="Hamada M."/>
            <person name="Matsumoto R."/>
            <person name="Kobayashi T."/>
        </authorList>
    </citation>
    <scope>NUCLEOTIDE SEQUENCE</scope>
    <source>
        <strain evidence="2">SH18-1</strain>
    </source>
</reference>
<keyword evidence="1" id="KW-1133">Transmembrane helix</keyword>
<keyword evidence="1" id="KW-0812">Transmembrane</keyword>
<gene>
    <name evidence="2" type="ORF">SH1V18_41040</name>
</gene>
<evidence type="ECO:0000256" key="1">
    <source>
        <dbReference type="SAM" id="Phobius"/>
    </source>
</evidence>
<organism evidence="2 3">
    <name type="scientific">Vallitalea longa</name>
    <dbReference type="NCBI Taxonomy" id="2936439"/>
    <lineage>
        <taxon>Bacteria</taxon>
        <taxon>Bacillati</taxon>
        <taxon>Bacillota</taxon>
        <taxon>Clostridia</taxon>
        <taxon>Lachnospirales</taxon>
        <taxon>Vallitaleaceae</taxon>
        <taxon>Vallitalea</taxon>
    </lineage>
</organism>
<dbReference type="InterPro" id="IPR024294">
    <property type="entry name" value="DUF3810"/>
</dbReference>
<dbReference type="Proteomes" id="UP001144256">
    <property type="component" value="Unassembled WGS sequence"/>
</dbReference>
<proteinExistence type="predicted"/>
<dbReference type="EMBL" id="BRLB01000019">
    <property type="protein sequence ID" value="GKX31624.1"/>
    <property type="molecule type" value="Genomic_DNA"/>
</dbReference>
<dbReference type="Pfam" id="PF12725">
    <property type="entry name" value="DUF3810"/>
    <property type="match status" value="1"/>
</dbReference>
<sequence>MPIGILLTNVVESFPDFIEKYYSNGIYSYIGRFLSRITGVIPISVAEIIIIFLIVFFLYKFVKVIRSLIKSNNRKRYVLIDSIRKLLIFISVGYFVFVIVWGLNYYRLPFADIAEINVKETTVEELSGLCENLILKANELRKNVIENKEGIMYIPDGYNDVFSRAHEGFIIIADTYEELGGEYGTPKGVFFSNFMSYTGITGMYFPYTGEANVNKDRTDILLPATVCHEMAHQRGFAREDEANYIAYLTCTSHPDADFKYSGTMLALIHSMNELYEYDKLEYYKLKSMYSDGILRDLLDNNNYWAKYSGPIDKASTKINNTFLKLNKQRDGVHSYGRMVDLLIAEYRQNNN</sequence>
<feature type="transmembrane region" description="Helical" evidence="1">
    <location>
        <begin position="40"/>
        <end position="62"/>
    </location>
</feature>
<feature type="transmembrane region" description="Helical" evidence="1">
    <location>
        <begin position="83"/>
        <end position="103"/>
    </location>
</feature>
<evidence type="ECO:0000313" key="2">
    <source>
        <dbReference type="EMBL" id="GKX31624.1"/>
    </source>
</evidence>
<comment type="caution">
    <text evidence="2">The sequence shown here is derived from an EMBL/GenBank/DDBJ whole genome shotgun (WGS) entry which is preliminary data.</text>
</comment>
<dbReference type="AlphaFoldDB" id="A0A9W6DI77"/>